<gene>
    <name evidence="1" type="ORF">NMOB1V02_LOCUS1662</name>
</gene>
<protein>
    <submittedName>
        <fullName evidence="1">Uncharacterized protein</fullName>
    </submittedName>
</protein>
<dbReference type="Proteomes" id="UP000678499">
    <property type="component" value="Unassembled WGS sequence"/>
</dbReference>
<proteinExistence type="predicted"/>
<reference evidence="1" key="1">
    <citation type="submission" date="2020-11" db="EMBL/GenBank/DDBJ databases">
        <authorList>
            <person name="Tran Van P."/>
        </authorList>
    </citation>
    <scope>NUCLEOTIDE SEQUENCE</scope>
</reference>
<keyword evidence="2" id="KW-1185">Reference proteome</keyword>
<evidence type="ECO:0000313" key="1">
    <source>
        <dbReference type="EMBL" id="CAD7273792.1"/>
    </source>
</evidence>
<dbReference type="AlphaFoldDB" id="A0A7R9BG12"/>
<evidence type="ECO:0000313" key="2">
    <source>
        <dbReference type="Proteomes" id="UP000678499"/>
    </source>
</evidence>
<dbReference type="EMBL" id="CAJPEX010000173">
    <property type="protein sequence ID" value="CAG0913944.1"/>
    <property type="molecule type" value="Genomic_DNA"/>
</dbReference>
<dbReference type="EMBL" id="OA882210">
    <property type="protein sequence ID" value="CAD7273792.1"/>
    <property type="molecule type" value="Genomic_DNA"/>
</dbReference>
<accession>A0A7R9BG12</accession>
<sequence>MPDHGVVVEVEFNKVLDFDGGNHERVMPLLSERSEFIAMKADIEEATKDFDEYEKLLALFSTSSNDQIPRDDLEKKLSALSNTLNFLKNSGAVERFIEKFKSVTSRPFLSANPSLLHADPLSLWQLGTIGSKPRVQVVEQALKDVCPTAGYQIKTVEKELEDLEKELRDIERCRTGK</sequence>
<organism evidence="1">
    <name type="scientific">Notodromas monacha</name>
    <dbReference type="NCBI Taxonomy" id="399045"/>
    <lineage>
        <taxon>Eukaryota</taxon>
        <taxon>Metazoa</taxon>
        <taxon>Ecdysozoa</taxon>
        <taxon>Arthropoda</taxon>
        <taxon>Crustacea</taxon>
        <taxon>Oligostraca</taxon>
        <taxon>Ostracoda</taxon>
        <taxon>Podocopa</taxon>
        <taxon>Podocopida</taxon>
        <taxon>Cypridocopina</taxon>
        <taxon>Cypridoidea</taxon>
        <taxon>Cyprididae</taxon>
        <taxon>Notodromas</taxon>
    </lineage>
</organism>
<name>A0A7R9BG12_9CRUS</name>